<accession>A0ABN1FR45</accession>
<protein>
    <recommendedName>
        <fullName evidence="19">Cbb3-type cytochrome c oxidase subunit</fullName>
    </recommendedName>
</protein>
<keyword evidence="7 19" id="KW-0349">Heme</keyword>
<evidence type="ECO:0000256" key="14">
    <source>
        <dbReference type="ARBA" id="ARBA00022989"/>
    </source>
</evidence>
<dbReference type="InterPro" id="IPR032858">
    <property type="entry name" value="CcoP_N"/>
</dbReference>
<evidence type="ECO:0000256" key="12">
    <source>
        <dbReference type="ARBA" id="ARBA00022781"/>
    </source>
</evidence>
<evidence type="ECO:0000256" key="2">
    <source>
        <dbReference type="ARBA" id="ARBA00004673"/>
    </source>
</evidence>
<keyword evidence="10 19" id="KW-0479">Metal-binding</keyword>
<dbReference type="InterPro" id="IPR008168">
    <property type="entry name" value="Cyt_C_IC"/>
</dbReference>
<dbReference type="SUPFAM" id="SSF46626">
    <property type="entry name" value="Cytochrome c"/>
    <property type="match status" value="2"/>
</dbReference>
<keyword evidence="15 19" id="KW-0560">Oxidoreductase</keyword>
<evidence type="ECO:0000256" key="1">
    <source>
        <dbReference type="ARBA" id="ARBA00004533"/>
    </source>
</evidence>
<keyword evidence="17 19" id="KW-0406">Ion transport</keyword>
<evidence type="ECO:0000256" key="10">
    <source>
        <dbReference type="ARBA" id="ARBA00022723"/>
    </source>
</evidence>
<dbReference type="InterPro" id="IPR036909">
    <property type="entry name" value="Cyt_c-like_dom_sf"/>
</dbReference>
<evidence type="ECO:0000256" key="5">
    <source>
        <dbReference type="ARBA" id="ARBA00022475"/>
    </source>
</evidence>
<evidence type="ECO:0000256" key="3">
    <source>
        <dbReference type="ARBA" id="ARBA00006113"/>
    </source>
</evidence>
<dbReference type="PANTHER" id="PTHR33751">
    <property type="entry name" value="CBB3-TYPE CYTOCHROME C OXIDASE SUBUNIT FIXP"/>
    <property type="match status" value="1"/>
</dbReference>
<evidence type="ECO:0000313" key="23">
    <source>
        <dbReference type="EMBL" id="GAA0595938.1"/>
    </source>
</evidence>
<gene>
    <name evidence="23" type="primary">ccoP</name>
    <name evidence="23" type="ORF">GCM10009416_37880</name>
</gene>
<feature type="region of interest" description="Disordered" evidence="20">
    <location>
        <begin position="1"/>
        <end position="23"/>
    </location>
</feature>
<dbReference type="Pfam" id="PF13442">
    <property type="entry name" value="Cytochrome_CBB3"/>
    <property type="match status" value="2"/>
</dbReference>
<evidence type="ECO:0000313" key="24">
    <source>
        <dbReference type="Proteomes" id="UP001501588"/>
    </source>
</evidence>
<keyword evidence="24" id="KW-1185">Reference proteome</keyword>
<dbReference type="NCBIfam" id="TIGR00782">
    <property type="entry name" value="ccoP"/>
    <property type="match status" value="1"/>
</dbReference>
<proteinExistence type="inferred from homology"/>
<dbReference type="PANTHER" id="PTHR33751:SF1">
    <property type="entry name" value="CBB3-TYPE CYTOCHROME C OXIDASE SUBUNIT FIXP"/>
    <property type="match status" value="1"/>
</dbReference>
<sequence>MSAAEKDPNAPERHGPPTFDGIRELDSNPPRLWTYLFLLCCGAAVWLLVAYPAIPWFSGATGGVFGWSSRNELAGSVERAEAAAPDIARRFAAASLEEAEADPALRAYAVAGGHAAWGQNCAPCHGKDGAGTAGFPNLRDRDWLWGGTPEAIQRTLHVGIRWPGEAETRTSLMPAFGAAKMLDRPAVQALVEHVRALSGQEHDAAAAERGAPVYAEQCASCHGERGEGNQEFGAPRLSDDSWLYGGSRDAVYKTIWSSRSGVMPAFGNRLSEDTIRKLVVYVRAFGGGE</sequence>
<organism evidence="23 24">
    <name type="scientific">Craurococcus roseus</name>
    <dbReference type="NCBI Taxonomy" id="77585"/>
    <lineage>
        <taxon>Bacteria</taxon>
        <taxon>Pseudomonadati</taxon>
        <taxon>Pseudomonadota</taxon>
        <taxon>Alphaproteobacteria</taxon>
        <taxon>Acetobacterales</taxon>
        <taxon>Acetobacteraceae</taxon>
        <taxon>Craurococcus</taxon>
    </lineage>
</organism>
<dbReference type="Proteomes" id="UP001501588">
    <property type="component" value="Unassembled WGS sequence"/>
</dbReference>
<evidence type="ECO:0000256" key="20">
    <source>
        <dbReference type="SAM" id="MobiDB-lite"/>
    </source>
</evidence>
<comment type="subunit">
    <text evidence="19">Component of the cbb3-type cytochrome c oxidase.</text>
</comment>
<dbReference type="PRINTS" id="PR00605">
    <property type="entry name" value="CYTCHROMECIC"/>
</dbReference>
<keyword evidence="18 19" id="KW-0472">Membrane</keyword>
<keyword evidence="5 19" id="KW-1003">Cell membrane</keyword>
<keyword evidence="4 19" id="KW-0813">Transport</keyword>
<comment type="similarity">
    <text evidence="3 19">Belongs to the CcoP / FixP family.</text>
</comment>
<dbReference type="InterPro" id="IPR009056">
    <property type="entry name" value="Cyt_c-like_dom"/>
</dbReference>
<dbReference type="PROSITE" id="PS51007">
    <property type="entry name" value="CYTC"/>
    <property type="match status" value="2"/>
</dbReference>
<feature type="transmembrane region" description="Helical" evidence="21">
    <location>
        <begin position="32"/>
        <end position="51"/>
    </location>
</feature>
<dbReference type="InterPro" id="IPR004678">
    <property type="entry name" value="Cyt_c_oxidase_cbb3_su3"/>
</dbReference>
<dbReference type="RefSeq" id="WP_343896956.1">
    <property type="nucleotide sequence ID" value="NZ_BAAAFZ010000060.1"/>
</dbReference>
<evidence type="ECO:0000259" key="22">
    <source>
        <dbReference type="PROSITE" id="PS51007"/>
    </source>
</evidence>
<keyword evidence="16 19" id="KW-0408">Iron</keyword>
<reference evidence="23 24" key="1">
    <citation type="journal article" date="2019" name="Int. J. Syst. Evol. Microbiol.">
        <title>The Global Catalogue of Microorganisms (GCM) 10K type strain sequencing project: providing services to taxonomists for standard genome sequencing and annotation.</title>
        <authorList>
            <consortium name="The Broad Institute Genomics Platform"/>
            <consortium name="The Broad Institute Genome Sequencing Center for Infectious Disease"/>
            <person name="Wu L."/>
            <person name="Ma J."/>
        </authorList>
    </citation>
    <scope>NUCLEOTIDE SEQUENCE [LARGE SCALE GENOMIC DNA]</scope>
    <source>
        <strain evidence="23 24">JCM 9933</strain>
    </source>
</reference>
<dbReference type="PIRSF" id="PIRSF000006">
    <property type="entry name" value="Cbb3-Cox_fixP"/>
    <property type="match status" value="1"/>
</dbReference>
<name>A0ABN1FR45_9PROT</name>
<keyword evidence="6 19" id="KW-0997">Cell inner membrane</keyword>
<feature type="domain" description="Cytochrome c" evidence="22">
    <location>
        <begin position="205"/>
        <end position="286"/>
    </location>
</feature>
<keyword evidence="13 19" id="KW-0249">Electron transport</keyword>
<evidence type="ECO:0000256" key="15">
    <source>
        <dbReference type="ARBA" id="ARBA00023002"/>
    </source>
</evidence>
<comment type="function">
    <text evidence="19">C-type cytochrome. Part of the cbb3-type cytochrome c oxidase complex.</text>
</comment>
<keyword evidence="14 21" id="KW-1133">Transmembrane helix</keyword>
<keyword evidence="8 19" id="KW-0679">Respiratory chain</keyword>
<dbReference type="InterPro" id="IPR050597">
    <property type="entry name" value="Cytochrome_c_Oxidase_Subunit"/>
</dbReference>
<keyword evidence="9 21" id="KW-0812">Transmembrane</keyword>
<dbReference type="InterPro" id="IPR038414">
    <property type="entry name" value="CcoP_N_sf"/>
</dbReference>
<dbReference type="Gene3D" id="1.10.760.10">
    <property type="entry name" value="Cytochrome c-like domain"/>
    <property type="match status" value="2"/>
</dbReference>
<evidence type="ECO:0000256" key="8">
    <source>
        <dbReference type="ARBA" id="ARBA00022660"/>
    </source>
</evidence>
<keyword evidence="12 19" id="KW-0375">Hydrogen ion transport</keyword>
<evidence type="ECO:0000256" key="13">
    <source>
        <dbReference type="ARBA" id="ARBA00022982"/>
    </source>
</evidence>
<comment type="caution">
    <text evidence="23">The sequence shown here is derived from an EMBL/GenBank/DDBJ whole genome shotgun (WGS) entry which is preliminary data.</text>
</comment>
<evidence type="ECO:0000256" key="7">
    <source>
        <dbReference type="ARBA" id="ARBA00022617"/>
    </source>
</evidence>
<feature type="domain" description="Cytochrome c" evidence="22">
    <location>
        <begin position="108"/>
        <end position="198"/>
    </location>
</feature>
<evidence type="ECO:0000256" key="17">
    <source>
        <dbReference type="ARBA" id="ARBA00023065"/>
    </source>
</evidence>
<evidence type="ECO:0000256" key="9">
    <source>
        <dbReference type="ARBA" id="ARBA00022692"/>
    </source>
</evidence>
<evidence type="ECO:0000256" key="6">
    <source>
        <dbReference type="ARBA" id="ARBA00022519"/>
    </source>
</evidence>
<evidence type="ECO:0000256" key="18">
    <source>
        <dbReference type="ARBA" id="ARBA00023136"/>
    </source>
</evidence>
<evidence type="ECO:0000256" key="4">
    <source>
        <dbReference type="ARBA" id="ARBA00022448"/>
    </source>
</evidence>
<keyword evidence="11" id="KW-0677">Repeat</keyword>
<evidence type="ECO:0000256" key="11">
    <source>
        <dbReference type="ARBA" id="ARBA00022737"/>
    </source>
</evidence>
<comment type="subcellular location">
    <subcellularLocation>
        <location evidence="1 19">Cell inner membrane</location>
    </subcellularLocation>
</comment>
<comment type="cofactor">
    <cofactor evidence="19">
        <name>heme c</name>
        <dbReference type="ChEBI" id="CHEBI:61717"/>
    </cofactor>
    <text evidence="19">Binds 2 heme C groups per subunit.</text>
</comment>
<comment type="pathway">
    <text evidence="2 19">Energy metabolism; oxidative phosphorylation.</text>
</comment>
<evidence type="ECO:0000256" key="16">
    <source>
        <dbReference type="ARBA" id="ARBA00023004"/>
    </source>
</evidence>
<evidence type="ECO:0000256" key="21">
    <source>
        <dbReference type="SAM" id="Phobius"/>
    </source>
</evidence>
<dbReference type="Gene3D" id="6.10.280.130">
    <property type="match status" value="1"/>
</dbReference>
<evidence type="ECO:0000256" key="19">
    <source>
        <dbReference type="PIRNR" id="PIRNR000006"/>
    </source>
</evidence>
<dbReference type="Pfam" id="PF14715">
    <property type="entry name" value="FixP_N"/>
    <property type="match status" value="1"/>
</dbReference>
<dbReference type="EMBL" id="BAAAFZ010000060">
    <property type="protein sequence ID" value="GAA0595938.1"/>
    <property type="molecule type" value="Genomic_DNA"/>
</dbReference>